<dbReference type="Pfam" id="PF00557">
    <property type="entry name" value="Peptidase_M24"/>
    <property type="match status" value="1"/>
</dbReference>
<dbReference type="InterPro" id="IPR019818">
    <property type="entry name" value="IsoCit/isopropylmalate_DH_CS"/>
</dbReference>
<keyword evidence="4" id="KW-0816">Tricarboxylic acid cycle</keyword>
<dbReference type="SUPFAM" id="SSF55920">
    <property type="entry name" value="Creatinase/aminopeptidase"/>
    <property type="match status" value="1"/>
</dbReference>
<dbReference type="AlphaFoldDB" id="A0A7R8WWU8"/>
<evidence type="ECO:0000256" key="3">
    <source>
        <dbReference type="ARBA" id="ARBA00007769"/>
    </source>
</evidence>
<dbReference type="PANTHER" id="PTHR43275">
    <property type="entry name" value="D-MALATE DEHYDROGENASE [DECARBOXYLATING]"/>
    <property type="match status" value="1"/>
</dbReference>
<evidence type="ECO:0000256" key="2">
    <source>
        <dbReference type="ARBA" id="ARBA00001946"/>
    </source>
</evidence>
<dbReference type="NCBIfam" id="NF002898">
    <property type="entry name" value="PRK03437.1"/>
    <property type="match status" value="1"/>
</dbReference>
<sequence>MGDMLFIDVVSVFNGYKTCYYQTFVIGKPSQKQLEVYKKAYDWLFAGINLIKPGVSTHEVIEAWPTAQELGLARDGVGKEVTGEAEKVLNAAAERFSFEVHTQWFDWGCDHYLEKGEMMPEDALETLKKFDAIFLGCIGDAGKVPDHISLTMLLKIRKGFDQYVNLRPITLFPGVDTPVKNVGPQTLDMIVIRENTEGEYCGAGGFHKKGEPDGFATQTAYFTQKGCERVMRYAFDLARKRKKLAGSDKVGMVTNCTKSNALNYSMVFWDMVYNQVAVDYPDIKTDMALVDALTMWFLKNPEYFDVIVASNLFGDIITDLGAMMQGGMGFAAGGNINPEKDFPSMFEPIHGSAPKYTGKGIANPIASIESVRMMLDHVGENNAADAIHQAVATVLASGQVKTRDMGGNATTHDMGSAVQKAILEA</sequence>
<dbReference type="GO" id="GO:0051287">
    <property type="term" value="F:NAD binding"/>
    <property type="evidence" value="ECO:0007669"/>
    <property type="project" value="InterPro"/>
</dbReference>
<evidence type="ECO:0000256" key="5">
    <source>
        <dbReference type="ARBA" id="ARBA00022723"/>
    </source>
</evidence>
<accession>A0A7R8WWU8</accession>
<dbReference type="InterPro" id="IPR036005">
    <property type="entry name" value="Creatinase/aminopeptidase-like"/>
</dbReference>
<dbReference type="SMART" id="SM01329">
    <property type="entry name" value="Iso_dh"/>
    <property type="match status" value="1"/>
</dbReference>
<protein>
    <submittedName>
        <fullName evidence="9">Uncharacterized protein</fullName>
    </submittedName>
</protein>
<dbReference type="GO" id="GO:0016616">
    <property type="term" value="F:oxidoreductase activity, acting on the CH-OH group of donors, NAD or NADP as acceptor"/>
    <property type="evidence" value="ECO:0007669"/>
    <property type="project" value="InterPro"/>
</dbReference>
<dbReference type="Pfam" id="PF00180">
    <property type="entry name" value="Iso_dh"/>
    <property type="match status" value="1"/>
</dbReference>
<dbReference type="EMBL" id="OB674787">
    <property type="protein sequence ID" value="CAD7235820.1"/>
    <property type="molecule type" value="Genomic_DNA"/>
</dbReference>
<dbReference type="InterPro" id="IPR024084">
    <property type="entry name" value="IsoPropMal-DH-like_dom"/>
</dbReference>
<dbReference type="GO" id="GO:0000287">
    <property type="term" value="F:magnesium ion binding"/>
    <property type="evidence" value="ECO:0007669"/>
    <property type="project" value="InterPro"/>
</dbReference>
<evidence type="ECO:0000256" key="8">
    <source>
        <dbReference type="ARBA" id="ARBA00023211"/>
    </source>
</evidence>
<dbReference type="PROSITE" id="PS00470">
    <property type="entry name" value="IDH_IMDH"/>
    <property type="match status" value="1"/>
</dbReference>
<dbReference type="OrthoDB" id="7929748at2759"/>
<evidence type="ECO:0000256" key="4">
    <source>
        <dbReference type="ARBA" id="ARBA00022532"/>
    </source>
</evidence>
<evidence type="ECO:0000313" key="9">
    <source>
        <dbReference type="EMBL" id="CAD7235820.1"/>
    </source>
</evidence>
<keyword evidence="8" id="KW-0464">Manganese</keyword>
<dbReference type="GO" id="GO:0006099">
    <property type="term" value="P:tricarboxylic acid cycle"/>
    <property type="evidence" value="ECO:0007669"/>
    <property type="project" value="UniProtKB-KW"/>
</dbReference>
<proteinExistence type="inferred from homology"/>
<keyword evidence="7" id="KW-0520">NAD</keyword>
<comment type="similarity">
    <text evidence="3">Belongs to the isocitrate and isopropylmalate dehydrogenases family.</text>
</comment>
<comment type="cofactor">
    <cofactor evidence="2">
        <name>Mg(2+)</name>
        <dbReference type="ChEBI" id="CHEBI:18420"/>
    </cofactor>
</comment>
<evidence type="ECO:0000256" key="1">
    <source>
        <dbReference type="ARBA" id="ARBA00001936"/>
    </source>
</evidence>
<dbReference type="InterPro" id="IPR050501">
    <property type="entry name" value="ICDH/IPMDH"/>
</dbReference>
<dbReference type="PANTHER" id="PTHR43275:SF1">
    <property type="entry name" value="D-MALATE DEHYDROGENASE [DECARBOXYLATING]"/>
    <property type="match status" value="1"/>
</dbReference>
<reference evidence="9" key="1">
    <citation type="submission" date="2020-11" db="EMBL/GenBank/DDBJ databases">
        <authorList>
            <person name="Tran Van P."/>
        </authorList>
    </citation>
    <scope>NUCLEOTIDE SEQUENCE</scope>
</reference>
<keyword evidence="6" id="KW-0560">Oxidoreductase</keyword>
<keyword evidence="5" id="KW-0479">Metal-binding</keyword>
<organism evidence="9">
    <name type="scientific">Cyprideis torosa</name>
    <dbReference type="NCBI Taxonomy" id="163714"/>
    <lineage>
        <taxon>Eukaryota</taxon>
        <taxon>Metazoa</taxon>
        <taxon>Ecdysozoa</taxon>
        <taxon>Arthropoda</taxon>
        <taxon>Crustacea</taxon>
        <taxon>Oligostraca</taxon>
        <taxon>Ostracoda</taxon>
        <taxon>Podocopa</taxon>
        <taxon>Podocopida</taxon>
        <taxon>Cytherocopina</taxon>
        <taxon>Cytheroidea</taxon>
        <taxon>Cytherideidae</taxon>
        <taxon>Cyprideis</taxon>
    </lineage>
</organism>
<dbReference type="InterPro" id="IPR000994">
    <property type="entry name" value="Pept_M24"/>
</dbReference>
<name>A0A7R8WWU8_9CRUS</name>
<dbReference type="Gene3D" id="3.40.718.10">
    <property type="entry name" value="Isopropylmalate Dehydrogenase"/>
    <property type="match status" value="1"/>
</dbReference>
<evidence type="ECO:0000256" key="6">
    <source>
        <dbReference type="ARBA" id="ARBA00023002"/>
    </source>
</evidence>
<gene>
    <name evidence="9" type="ORF">CTOB1V02_LOCUS13635</name>
</gene>
<evidence type="ECO:0000256" key="7">
    <source>
        <dbReference type="ARBA" id="ARBA00023027"/>
    </source>
</evidence>
<comment type="cofactor">
    <cofactor evidence="1">
        <name>Mn(2+)</name>
        <dbReference type="ChEBI" id="CHEBI:29035"/>
    </cofactor>
</comment>
<dbReference type="SUPFAM" id="SSF53659">
    <property type="entry name" value="Isocitrate/Isopropylmalate dehydrogenase-like"/>
    <property type="match status" value="1"/>
</dbReference>